<evidence type="ECO:0000256" key="2">
    <source>
        <dbReference type="SAM" id="MobiDB-lite"/>
    </source>
</evidence>
<evidence type="ECO:0000259" key="4">
    <source>
        <dbReference type="PROSITE" id="PS50853"/>
    </source>
</evidence>
<evidence type="ECO:0000259" key="3">
    <source>
        <dbReference type="PROSITE" id="PS50119"/>
    </source>
</evidence>
<comment type="caution">
    <text evidence="5">The sequence shown here is derived from an EMBL/GenBank/DDBJ whole genome shotgun (WGS) entry which is preliminary data.</text>
</comment>
<keyword evidence="1" id="KW-0479">Metal-binding</keyword>
<protein>
    <submittedName>
        <fullName evidence="5">Uncharacterized protein</fullName>
    </submittedName>
</protein>
<feature type="compositionally biased region" description="Polar residues" evidence="2">
    <location>
        <begin position="457"/>
        <end position="474"/>
    </location>
</feature>
<dbReference type="SUPFAM" id="SSF49265">
    <property type="entry name" value="Fibronectin type III"/>
    <property type="match status" value="1"/>
</dbReference>
<keyword evidence="1" id="KW-0863">Zinc-finger</keyword>
<reference evidence="5" key="1">
    <citation type="submission" date="2019-06" db="EMBL/GenBank/DDBJ databases">
        <authorList>
            <person name="Zheng W."/>
        </authorList>
    </citation>
    <scope>NUCLEOTIDE SEQUENCE</scope>
    <source>
        <strain evidence="5">QDHG01</strain>
    </source>
</reference>
<dbReference type="CDD" id="cd19757">
    <property type="entry name" value="Bbox1"/>
    <property type="match status" value="1"/>
</dbReference>
<dbReference type="InterPro" id="IPR013783">
    <property type="entry name" value="Ig-like_fold"/>
</dbReference>
<dbReference type="InterPro" id="IPR036116">
    <property type="entry name" value="FN3_sf"/>
</dbReference>
<dbReference type="PROSITE" id="PS50853">
    <property type="entry name" value="FN3"/>
    <property type="match status" value="1"/>
</dbReference>
<feature type="region of interest" description="Disordered" evidence="2">
    <location>
        <begin position="368"/>
        <end position="388"/>
    </location>
</feature>
<feature type="compositionally biased region" description="Acidic residues" evidence="2">
    <location>
        <begin position="1"/>
        <end position="17"/>
    </location>
</feature>
<dbReference type="InterPro" id="IPR000315">
    <property type="entry name" value="Znf_B-box"/>
</dbReference>
<dbReference type="CDD" id="cd00063">
    <property type="entry name" value="FN3"/>
    <property type="match status" value="1"/>
</dbReference>
<dbReference type="AlphaFoldDB" id="A0A8J8P483"/>
<evidence type="ECO:0000313" key="5">
    <source>
        <dbReference type="EMBL" id="TNV85740.1"/>
    </source>
</evidence>
<accession>A0A8J8P483</accession>
<dbReference type="InterPro" id="IPR003961">
    <property type="entry name" value="FN3_dom"/>
</dbReference>
<organism evidence="5 6">
    <name type="scientific">Halteria grandinella</name>
    <dbReference type="NCBI Taxonomy" id="5974"/>
    <lineage>
        <taxon>Eukaryota</taxon>
        <taxon>Sar</taxon>
        <taxon>Alveolata</taxon>
        <taxon>Ciliophora</taxon>
        <taxon>Intramacronucleata</taxon>
        <taxon>Spirotrichea</taxon>
        <taxon>Stichotrichia</taxon>
        <taxon>Sporadotrichida</taxon>
        <taxon>Halteriidae</taxon>
        <taxon>Halteria</taxon>
    </lineage>
</organism>
<evidence type="ECO:0000256" key="1">
    <source>
        <dbReference type="PROSITE-ProRule" id="PRU00024"/>
    </source>
</evidence>
<keyword evidence="6" id="KW-1185">Reference proteome</keyword>
<feature type="region of interest" description="Disordered" evidence="2">
    <location>
        <begin position="457"/>
        <end position="501"/>
    </location>
</feature>
<dbReference type="Proteomes" id="UP000785679">
    <property type="component" value="Unassembled WGS sequence"/>
</dbReference>
<gene>
    <name evidence="5" type="ORF">FGO68_gene1972</name>
</gene>
<dbReference type="PROSITE" id="PS50119">
    <property type="entry name" value="ZF_BBOX"/>
    <property type="match status" value="1"/>
</dbReference>
<feature type="compositionally biased region" description="Polar residues" evidence="2">
    <location>
        <begin position="368"/>
        <end position="383"/>
    </location>
</feature>
<feature type="compositionally biased region" description="Polar residues" evidence="2">
    <location>
        <begin position="428"/>
        <end position="440"/>
    </location>
</feature>
<name>A0A8J8P483_HALGN</name>
<feature type="region of interest" description="Disordered" evidence="2">
    <location>
        <begin position="1"/>
        <end position="22"/>
    </location>
</feature>
<evidence type="ECO:0000313" key="6">
    <source>
        <dbReference type="Proteomes" id="UP000785679"/>
    </source>
</evidence>
<feature type="domain" description="Fibronectin type-III" evidence="4">
    <location>
        <begin position="521"/>
        <end position="627"/>
    </location>
</feature>
<dbReference type="GO" id="GO:0008270">
    <property type="term" value="F:zinc ion binding"/>
    <property type="evidence" value="ECO:0007669"/>
    <property type="project" value="UniProtKB-KW"/>
</dbReference>
<feature type="domain" description="B box-type" evidence="3">
    <location>
        <begin position="77"/>
        <end position="123"/>
    </location>
</feature>
<dbReference type="EMBL" id="RRYP01001583">
    <property type="protein sequence ID" value="TNV85740.1"/>
    <property type="molecule type" value="Genomic_DNA"/>
</dbReference>
<dbReference type="SMART" id="SM00060">
    <property type="entry name" value="FN3"/>
    <property type="match status" value="1"/>
</dbReference>
<sequence>MEQDIEGGSDRFDDDNSFEGPQKEKTISHVSQCCLSIVCNHCLHKVTEDSFCPACFSPISGLILIQDPCIFSSDHSKSPPSCSRCSTEESTQSCTNCKLDLCDHCSSHIHSLGAYSAHKLIKLPSLSDNAGRMYDNELAQANLSIVKEREKINIKLAEIESEKRMRMAEVAEKFKVLQSIMTRRRDYLVGIIDQEADNAKKEVLKDARKVESMRERIVRIGMLIDQKIETEELKSIKDSILSQAKLMVSAEEPRLESCRVFITSCTLNIEYFSLAESLLKSLSFITTPDQLVQQQDNSIAANSDSSIPKQSAPLVRTPIKSSQLTSSIFQNKRHSVGGPIASTAMTKQTTIPKYDHVVKQTLKLTNAANRDSSAKVNQQQNSKGGMRLDDMPQQAFVPTFNKGQVAATPSQASNKIVVKEGGGHSRKVSQLNPTSNSNLTSQQYSNQMALGRKSFIEQQNQQQPSSLIGRNIGQNRPRDHSQHRKSISGASQIKGGAEGPENPMTYAMDEAQAVLDQEPLMKRNFVLVAQTSTAIQVAWTHPSKNSIYGQKESSLQYVLQYGIGVKVNNQEQFRQIYKGKAHKCIITDLMPRTTYRFRISPILLNDSNQEATQGEWSEITNIQTKDNQTFDLANHSWGANQIAVSNMALQKKKKGTKSSMLFEKAGTLLATYGYSFGEHLWEIKLHFSTTGQANQHGSPSPNHKHSIIASSNQSDMTGIMVIGVMNKRFSSTKMIGPVINYSLTRGQLKIRILLDANKKRLIVFTPTCPQGEIFTDLPKDGLFYPAIQNKSKINSPNSLRVDYKFEIPVPQDKQSIPNLTFSSDEGEVDDFETHQGSLSVLETHENIKDSSLNLEGGDDKFNEDNIEFQSDLLQQRFQDHTEANAGDQ</sequence>
<feature type="region of interest" description="Disordered" evidence="2">
    <location>
        <begin position="421"/>
        <end position="440"/>
    </location>
</feature>
<proteinExistence type="predicted"/>
<dbReference type="OrthoDB" id="313229at2759"/>
<dbReference type="Gene3D" id="2.60.40.10">
    <property type="entry name" value="Immunoglobulins"/>
    <property type="match status" value="1"/>
</dbReference>
<keyword evidence="1" id="KW-0862">Zinc</keyword>